<accession>A0A251XVV4</accession>
<dbReference type="EMBL" id="MDHJ01000001">
    <property type="protein sequence ID" value="OUE09704.1"/>
    <property type="molecule type" value="Genomic_DNA"/>
</dbReference>
<proteinExistence type="predicted"/>
<feature type="compositionally biased region" description="Basic residues" evidence="1">
    <location>
        <begin position="101"/>
        <end position="117"/>
    </location>
</feature>
<evidence type="ECO:0000256" key="1">
    <source>
        <dbReference type="SAM" id="MobiDB-lite"/>
    </source>
</evidence>
<feature type="compositionally biased region" description="Basic residues" evidence="1">
    <location>
        <begin position="170"/>
        <end position="179"/>
    </location>
</feature>
<feature type="compositionally biased region" description="Low complexity" evidence="1">
    <location>
        <begin position="262"/>
        <end position="271"/>
    </location>
</feature>
<feature type="compositionally biased region" description="Basic residues" evidence="1">
    <location>
        <begin position="196"/>
        <end position="211"/>
    </location>
</feature>
<reference evidence="2 3" key="1">
    <citation type="submission" date="2016-08" db="EMBL/GenBank/DDBJ databases">
        <title>Genome sequence of Clavibacter michiganensis spp. strain CASJ009.</title>
        <authorList>
            <person name="Thapa S.P."/>
            <person name="Coaker G."/>
        </authorList>
    </citation>
    <scope>NUCLEOTIDE SEQUENCE [LARGE SCALE GENOMIC DNA]</scope>
    <source>
        <strain evidence="2">CASJ009</strain>
    </source>
</reference>
<feature type="compositionally biased region" description="Low complexity" evidence="1">
    <location>
        <begin position="31"/>
        <end position="48"/>
    </location>
</feature>
<evidence type="ECO:0000313" key="2">
    <source>
        <dbReference type="EMBL" id="OUE09704.1"/>
    </source>
</evidence>
<feature type="compositionally biased region" description="Basic residues" evidence="1">
    <location>
        <begin position="78"/>
        <end position="90"/>
    </location>
</feature>
<organism evidence="2 3">
    <name type="scientific">Clavibacter michiganensis</name>
    <dbReference type="NCBI Taxonomy" id="28447"/>
    <lineage>
        <taxon>Bacteria</taxon>
        <taxon>Bacillati</taxon>
        <taxon>Actinomycetota</taxon>
        <taxon>Actinomycetes</taxon>
        <taxon>Micrococcales</taxon>
        <taxon>Microbacteriaceae</taxon>
        <taxon>Clavibacter</taxon>
    </lineage>
</organism>
<feature type="compositionally biased region" description="Basic residues" evidence="1">
    <location>
        <begin position="272"/>
        <end position="283"/>
    </location>
</feature>
<protein>
    <submittedName>
        <fullName evidence="2">Uncharacterized protein</fullName>
    </submittedName>
</protein>
<feature type="compositionally biased region" description="Pro residues" evidence="1">
    <location>
        <begin position="230"/>
        <end position="239"/>
    </location>
</feature>
<feature type="region of interest" description="Disordered" evidence="1">
    <location>
        <begin position="1"/>
        <end position="283"/>
    </location>
</feature>
<dbReference type="Proteomes" id="UP000195106">
    <property type="component" value="Unassembled WGS sequence"/>
</dbReference>
<sequence>MPGRRPRRGGPSGPGGGHDGRRPGPHRRLPGRAGPPAAPVVGSAAPARPARRARAGTASLDDVRLSGAFHRADDVPRGRSRHPVRPRRPAGRAATGDGRLAARRRRPPRGGGRHGVRPQHLPPHAGSVGPGGGRRGARGPGRRRGVLGCRRGGRGADPPLRRPARPADRARRRPRRRRVPPGTGSPDRPARDDGRRRPRGPARRGGARRHGPPCGGPAAGGGRRRGTAGPPRPAVPPGAPAGGRRAAPVRSPRDAGRGGVAGRAHPGGAPARRLRGHGGRGRP</sequence>
<feature type="compositionally biased region" description="Basic residues" evidence="1">
    <location>
        <begin position="135"/>
        <end position="145"/>
    </location>
</feature>
<gene>
    <name evidence="2" type="ORF">CMsap09_12215</name>
</gene>
<comment type="caution">
    <text evidence="2">The sequence shown here is derived from an EMBL/GenBank/DDBJ whole genome shotgun (WGS) entry which is preliminary data.</text>
</comment>
<name>A0A251XVV4_9MICO</name>
<evidence type="ECO:0000313" key="3">
    <source>
        <dbReference type="Proteomes" id="UP000195106"/>
    </source>
</evidence>
<dbReference type="AlphaFoldDB" id="A0A251XVV4"/>